<reference evidence="1" key="1">
    <citation type="submission" date="2023-10" db="EMBL/GenBank/DDBJ databases">
        <authorList>
            <person name="Chen Y."/>
            <person name="Shah S."/>
            <person name="Dougan E. K."/>
            <person name="Thang M."/>
            <person name="Chan C."/>
        </authorList>
    </citation>
    <scope>NUCLEOTIDE SEQUENCE [LARGE SCALE GENOMIC DNA]</scope>
</reference>
<dbReference type="EMBL" id="CAUYUJ010022307">
    <property type="protein sequence ID" value="CAK0910025.1"/>
    <property type="molecule type" value="Genomic_DNA"/>
</dbReference>
<proteinExistence type="predicted"/>
<name>A0ABN9YE76_9DINO</name>
<accession>A0ABN9YE76</accession>
<organism evidence="1 2">
    <name type="scientific">Prorocentrum cordatum</name>
    <dbReference type="NCBI Taxonomy" id="2364126"/>
    <lineage>
        <taxon>Eukaryota</taxon>
        <taxon>Sar</taxon>
        <taxon>Alveolata</taxon>
        <taxon>Dinophyceae</taxon>
        <taxon>Prorocentrales</taxon>
        <taxon>Prorocentraceae</taxon>
        <taxon>Prorocentrum</taxon>
    </lineage>
</organism>
<dbReference type="Proteomes" id="UP001189429">
    <property type="component" value="Unassembled WGS sequence"/>
</dbReference>
<evidence type="ECO:0000313" key="2">
    <source>
        <dbReference type="Proteomes" id="UP001189429"/>
    </source>
</evidence>
<gene>
    <name evidence="1" type="ORF">PCOR1329_LOCUS84290</name>
</gene>
<feature type="non-terminal residue" evidence="1">
    <location>
        <position position="91"/>
    </location>
</feature>
<dbReference type="Gene3D" id="3.40.50.150">
    <property type="entry name" value="Vaccinia Virus protein VP39"/>
    <property type="match status" value="1"/>
</dbReference>
<dbReference type="InterPro" id="IPR029063">
    <property type="entry name" value="SAM-dependent_MTases_sf"/>
</dbReference>
<evidence type="ECO:0008006" key="3">
    <source>
        <dbReference type="Google" id="ProtNLM"/>
    </source>
</evidence>
<keyword evidence="2" id="KW-1185">Reference proteome</keyword>
<comment type="caution">
    <text evidence="1">The sequence shown here is derived from an EMBL/GenBank/DDBJ whole genome shotgun (WGS) entry which is preliminary data.</text>
</comment>
<protein>
    <recommendedName>
        <fullName evidence="3">Calmodulin-lysine N-methyltransferase</fullName>
    </recommendedName>
</protein>
<evidence type="ECO:0000313" key="1">
    <source>
        <dbReference type="EMBL" id="CAK0910025.1"/>
    </source>
</evidence>
<sequence length="91" mass="9762">MEGAAQRRLFEYRGLEVAYCDLPPTDDHLLYGYAAWPVSELLARLLIDRSLGRSEADSEASIPDVRQQAVLEVGAGVGLAGLACSALGARE</sequence>